<reference evidence="4" key="1">
    <citation type="submission" date="2011-01" db="EMBL/GenBank/DDBJ databases">
        <title>The Genome Sequence of Nematocida parisii strain ERTm3.</title>
        <authorList>
            <consortium name="The Broad Institute Genome Sequencing Platform"/>
            <consortium name="The Broad Institute Genome Sequencing Center for Infectious Disease"/>
            <person name="Cuomo C."/>
            <person name="Troemel E."/>
            <person name="Young S.K."/>
            <person name="Zeng Q."/>
            <person name="Gargeya S."/>
            <person name="Fitzgerald M."/>
            <person name="Haas B."/>
            <person name="Abouelleil A."/>
            <person name="Alvarado L."/>
            <person name="Arachchi H.M."/>
            <person name="Berlin A."/>
            <person name="Chapman S.B."/>
            <person name="Gearin G."/>
            <person name="Goldberg J."/>
            <person name="Griggs A."/>
            <person name="Gujja S."/>
            <person name="Hansen M."/>
            <person name="Heiman D."/>
            <person name="Howarth C."/>
            <person name="Larimer J."/>
            <person name="Lui A."/>
            <person name="MacDonald P.J.P."/>
            <person name="McCowen C."/>
            <person name="Montmayeur A."/>
            <person name="Murphy C."/>
            <person name="Neiman D."/>
            <person name="Pearson M."/>
            <person name="Priest M."/>
            <person name="Roberts A."/>
            <person name="Saif S."/>
            <person name="Shea T."/>
            <person name="Sisk P."/>
            <person name="Stolte C."/>
            <person name="Sykes S."/>
            <person name="Wortman J."/>
            <person name="Nusbaum C."/>
            <person name="Birren B."/>
        </authorList>
    </citation>
    <scope>NUCLEOTIDE SEQUENCE</scope>
    <source>
        <strain evidence="4">ERTm3</strain>
    </source>
</reference>
<keyword evidence="2" id="KW-0227">DNA damage</keyword>
<dbReference type="InParanoid" id="I3EK30"/>
<dbReference type="Pfam" id="PF07061">
    <property type="entry name" value="Swi5"/>
    <property type="match status" value="1"/>
</dbReference>
<dbReference type="Proteomes" id="UP000002872">
    <property type="component" value="Unassembled WGS sequence"/>
</dbReference>
<dbReference type="EMBL" id="GL870876">
    <property type="protein sequence ID" value="EIJ89577.1"/>
    <property type="molecule type" value="Genomic_DNA"/>
</dbReference>
<dbReference type="GO" id="GO:0006281">
    <property type="term" value="P:DNA repair"/>
    <property type="evidence" value="ECO:0007669"/>
    <property type="project" value="UniProtKB-KW"/>
</dbReference>
<name>I3EK30_NEMP3</name>
<evidence type="ECO:0000256" key="1">
    <source>
        <dbReference type="ARBA" id="ARBA00008060"/>
    </source>
</evidence>
<keyword evidence="5" id="KW-1185">Reference proteome</keyword>
<keyword evidence="3" id="KW-0234">DNA repair</keyword>
<dbReference type="OrthoDB" id="255837at2759"/>
<evidence type="ECO:0000256" key="3">
    <source>
        <dbReference type="ARBA" id="ARBA00023204"/>
    </source>
</evidence>
<dbReference type="InterPro" id="IPR010760">
    <property type="entry name" value="DNA-repair_Swi5"/>
</dbReference>
<accession>I3EK30</accession>
<protein>
    <submittedName>
        <fullName evidence="4">Uncharacterized protein</fullName>
    </submittedName>
</protein>
<dbReference type="Gene3D" id="1.20.5.170">
    <property type="match status" value="1"/>
</dbReference>
<evidence type="ECO:0000256" key="2">
    <source>
        <dbReference type="ARBA" id="ARBA00022763"/>
    </source>
</evidence>
<proteinExistence type="inferred from homology"/>
<dbReference type="VEuPathDB" id="MicrosporidiaDB:NEQG_00347"/>
<gene>
    <name evidence="4" type="ORF">NEQG_00347</name>
</gene>
<dbReference type="OMA" id="LFNMNIT"/>
<evidence type="ECO:0000313" key="4">
    <source>
        <dbReference type="EMBL" id="EIJ89577.1"/>
    </source>
</evidence>
<dbReference type="AlphaFoldDB" id="I3EK30"/>
<dbReference type="HOGENOM" id="CLU_2250798_0_0_1"/>
<evidence type="ECO:0000313" key="5">
    <source>
        <dbReference type="Proteomes" id="UP000002872"/>
    </source>
</evidence>
<organism evidence="4 5">
    <name type="scientific">Nematocida parisii (strain ERTm3)</name>
    <name type="common">Nematode killer fungus</name>
    <dbReference type="NCBI Taxonomy" id="935791"/>
    <lineage>
        <taxon>Eukaryota</taxon>
        <taxon>Fungi</taxon>
        <taxon>Fungi incertae sedis</taxon>
        <taxon>Microsporidia</taxon>
        <taxon>Nematocida</taxon>
    </lineage>
</organism>
<sequence length="104" mass="12496">MREVLQESETNLEHKKRIQMLFRLFNMNITDNFNTNYAMLLFINNVYYKSINRVKEIEKRSNENIQQLYKYNKLKDTAQDILGKLAEIKGVTNKKISEEYNTPE</sequence>
<comment type="similarity">
    <text evidence="1">Belongs to the SWI5/SAE3 family.</text>
</comment>